<name>A0A6N9TD24_9ALTE</name>
<evidence type="ECO:0000313" key="2">
    <source>
        <dbReference type="EMBL" id="NDW15183.1"/>
    </source>
</evidence>
<keyword evidence="1" id="KW-1133">Transmembrane helix</keyword>
<organism evidence="2 3">
    <name type="scientific">Alteromonas genovensis</name>
    <dbReference type="NCBI Taxonomy" id="471225"/>
    <lineage>
        <taxon>Bacteria</taxon>
        <taxon>Pseudomonadati</taxon>
        <taxon>Pseudomonadota</taxon>
        <taxon>Gammaproteobacteria</taxon>
        <taxon>Alteromonadales</taxon>
        <taxon>Alteromonadaceae</taxon>
        <taxon>Alteromonas/Salinimonas group</taxon>
        <taxon>Alteromonas</taxon>
    </lineage>
</organism>
<sequence>MKTNKNNFIEIIAKVLTDLLHTLTYVLLALHAMNIVFEIEINPNFPIKEDGLLLGAIVAAVLYMLLKLWLLRKS</sequence>
<gene>
    <name evidence="2" type="ORF">GTQ48_06580</name>
</gene>
<dbReference type="Proteomes" id="UP000471381">
    <property type="component" value="Unassembled WGS sequence"/>
</dbReference>
<keyword evidence="1" id="KW-0472">Membrane</keyword>
<feature type="transmembrane region" description="Helical" evidence="1">
    <location>
        <begin position="12"/>
        <end position="32"/>
    </location>
</feature>
<accession>A0A6N9TD24</accession>
<evidence type="ECO:0000256" key="1">
    <source>
        <dbReference type="SAM" id="Phobius"/>
    </source>
</evidence>
<dbReference type="AlphaFoldDB" id="A0A6N9TD24"/>
<proteinExistence type="predicted"/>
<dbReference type="EMBL" id="JAAAWO010000003">
    <property type="protein sequence ID" value="NDW15183.1"/>
    <property type="molecule type" value="Genomic_DNA"/>
</dbReference>
<reference evidence="2 3" key="1">
    <citation type="submission" date="2020-01" db="EMBL/GenBank/DDBJ databases">
        <title>Genomes of bacteria type strains.</title>
        <authorList>
            <person name="Chen J."/>
            <person name="Zhu S."/>
            <person name="Yang J."/>
        </authorList>
    </citation>
    <scope>NUCLEOTIDE SEQUENCE [LARGE SCALE GENOMIC DNA]</scope>
    <source>
        <strain evidence="2 3">LMG 24078</strain>
    </source>
</reference>
<protein>
    <submittedName>
        <fullName evidence="2">Uncharacterized protein</fullName>
    </submittedName>
</protein>
<comment type="caution">
    <text evidence="2">The sequence shown here is derived from an EMBL/GenBank/DDBJ whole genome shotgun (WGS) entry which is preliminary data.</text>
</comment>
<keyword evidence="1" id="KW-0812">Transmembrane</keyword>
<dbReference type="RefSeq" id="WP_163105723.1">
    <property type="nucleotide sequence ID" value="NZ_JAAAWO010000003.1"/>
</dbReference>
<feature type="transmembrane region" description="Helical" evidence="1">
    <location>
        <begin position="52"/>
        <end position="71"/>
    </location>
</feature>
<keyword evidence="3" id="KW-1185">Reference proteome</keyword>
<evidence type="ECO:0000313" key="3">
    <source>
        <dbReference type="Proteomes" id="UP000471381"/>
    </source>
</evidence>